<keyword evidence="2" id="KW-0472">Membrane</keyword>
<accession>A0A0D8L1S1</accession>
<keyword evidence="2" id="KW-0812">Transmembrane</keyword>
<comment type="caution">
    <text evidence="3">The sequence shown here is derived from an EMBL/GenBank/DDBJ whole genome shotgun (WGS) entry which is preliminary data.</text>
</comment>
<sequence length="107" mass="11602">MFGTNHKNHGNVFFGDAMTLSRRRFIQASGLAVCLGSLPLSVRAADEGGSQPLPVPPLLESRNGQPLFLTMQRTHWSFNGKNQASVWGLMAVISGRLCVSVMAMISK</sequence>
<keyword evidence="1" id="KW-0732">Signal</keyword>
<name>A0A0D8L1S1_MORMO</name>
<organism evidence="3 4">
    <name type="scientific">Morganella morganii</name>
    <name type="common">Proteus morganii</name>
    <dbReference type="NCBI Taxonomy" id="582"/>
    <lineage>
        <taxon>Bacteria</taxon>
        <taxon>Pseudomonadati</taxon>
        <taxon>Pseudomonadota</taxon>
        <taxon>Gammaproteobacteria</taxon>
        <taxon>Enterobacterales</taxon>
        <taxon>Morganellaceae</taxon>
        <taxon>Morganella</taxon>
    </lineage>
</organism>
<dbReference type="InterPro" id="IPR006311">
    <property type="entry name" value="TAT_signal"/>
</dbReference>
<dbReference type="Proteomes" id="UP000032582">
    <property type="component" value="Unassembled WGS sequence"/>
</dbReference>
<evidence type="ECO:0000313" key="3">
    <source>
        <dbReference type="EMBL" id="KJF75905.1"/>
    </source>
</evidence>
<feature type="transmembrane region" description="Helical" evidence="2">
    <location>
        <begin position="84"/>
        <end position="105"/>
    </location>
</feature>
<dbReference type="PATRIC" id="fig|582.24.peg.6777"/>
<evidence type="ECO:0008006" key="5">
    <source>
        <dbReference type="Google" id="ProtNLM"/>
    </source>
</evidence>
<dbReference type="AlphaFoldDB" id="A0A0D8L1S1"/>
<evidence type="ECO:0000313" key="4">
    <source>
        <dbReference type="Proteomes" id="UP000032582"/>
    </source>
</evidence>
<reference evidence="3 4" key="1">
    <citation type="submission" date="2015-02" db="EMBL/GenBank/DDBJ databases">
        <title>Whole genome shotgun sequencing of cultured foodborne pathogen.</title>
        <authorList>
            <person name="Timme R."/>
            <person name="Allard M.W."/>
            <person name="Strain E."/>
            <person name="Evans P.S."/>
            <person name="Brown E."/>
        </authorList>
    </citation>
    <scope>NUCLEOTIDE SEQUENCE [LARGE SCALE GENOMIC DNA]</scope>
    <source>
        <strain evidence="3 4">GCSL-TSO-24</strain>
    </source>
</reference>
<keyword evidence="2" id="KW-1133">Transmembrane helix</keyword>
<gene>
    <name evidence="3" type="ORF">UA45_21285</name>
</gene>
<protein>
    <recommendedName>
        <fullName evidence="5">Cell division protein FtsP</fullName>
    </recommendedName>
</protein>
<dbReference type="InterPro" id="IPR019546">
    <property type="entry name" value="TAT_signal_bac_arc"/>
</dbReference>
<dbReference type="EMBL" id="JZSH01000479">
    <property type="protein sequence ID" value="KJF75905.1"/>
    <property type="molecule type" value="Genomic_DNA"/>
</dbReference>
<proteinExistence type="predicted"/>
<dbReference type="NCBIfam" id="TIGR01409">
    <property type="entry name" value="TAT_signal_seq"/>
    <property type="match status" value="1"/>
</dbReference>
<evidence type="ECO:0000256" key="1">
    <source>
        <dbReference type="ARBA" id="ARBA00022729"/>
    </source>
</evidence>
<evidence type="ECO:0000256" key="2">
    <source>
        <dbReference type="SAM" id="Phobius"/>
    </source>
</evidence>
<dbReference type="PROSITE" id="PS51318">
    <property type="entry name" value="TAT"/>
    <property type="match status" value="1"/>
</dbReference>